<dbReference type="InterPro" id="IPR005202">
    <property type="entry name" value="TF_GRAS"/>
</dbReference>
<dbReference type="Pfam" id="PF03514">
    <property type="entry name" value="GRAS"/>
    <property type="match status" value="1"/>
</dbReference>
<comment type="caution">
    <text evidence="3">The sequence shown here is derived from an EMBL/GenBank/DDBJ whole genome shotgun (WGS) entry which is preliminary data.</text>
</comment>
<evidence type="ECO:0000256" key="2">
    <source>
        <dbReference type="ARBA" id="ARBA00023163"/>
    </source>
</evidence>
<evidence type="ECO:0000256" key="1">
    <source>
        <dbReference type="ARBA" id="ARBA00023015"/>
    </source>
</evidence>
<proteinExistence type="predicted"/>
<dbReference type="Proteomes" id="UP001204772">
    <property type="component" value="Unassembled WGS sequence"/>
</dbReference>
<organism evidence="3 4">
    <name type="scientific">Runella salmonicolor</name>
    <dbReference type="NCBI Taxonomy" id="2950278"/>
    <lineage>
        <taxon>Bacteria</taxon>
        <taxon>Pseudomonadati</taxon>
        <taxon>Bacteroidota</taxon>
        <taxon>Cytophagia</taxon>
        <taxon>Cytophagales</taxon>
        <taxon>Spirosomataceae</taxon>
        <taxon>Runella</taxon>
    </lineage>
</organism>
<evidence type="ECO:0000313" key="4">
    <source>
        <dbReference type="Proteomes" id="UP001204772"/>
    </source>
</evidence>
<sequence>MKSFLPQLQSIAQRLPDRLTEADKTELEVIYQQCLEKLDDSAAMFGYVLAKAMLKHVAGGQSNEHIYVQQFEIPQIRLFELLIQQLPLAALTQKCANALLVESLNNVENPVLLDIGIGTGMQIVNVLQLLAQQPDCRVKQMTVVGIEPFADAVQAAEKNFAELQLPFQVRFTSFIGFVEKMTLAEIQALLPTHYDALVVNASFALHHIQQAAQREAVFGYIRDLSPKAFVLSEPISDHFEPHYVTRFHNAVNHYGLVFEVIDSLAITNKEKAALKLFFSREIDDVLGHTEDVRVEKQYATHQWLELFKTTGFTLEKLLTSFDVQEMNGAILRTDLTERYAVVFKNEEITNVFLARP</sequence>
<dbReference type="Gene3D" id="3.40.50.150">
    <property type="entry name" value="Vaccinia Virus protein VP39"/>
    <property type="match status" value="1"/>
</dbReference>
<reference evidence="3 4" key="1">
    <citation type="submission" date="2022-06" db="EMBL/GenBank/DDBJ databases">
        <title>Runella sp. S5 genome sequencing.</title>
        <authorList>
            <person name="Park S."/>
        </authorList>
    </citation>
    <scope>NUCLEOTIDE SEQUENCE [LARGE SCALE GENOMIC DNA]</scope>
    <source>
        <strain evidence="3 4">S5</strain>
    </source>
</reference>
<evidence type="ECO:0000313" key="3">
    <source>
        <dbReference type="EMBL" id="MCP1384328.1"/>
    </source>
</evidence>
<dbReference type="SUPFAM" id="SSF53335">
    <property type="entry name" value="S-adenosyl-L-methionine-dependent methyltransferases"/>
    <property type="match status" value="1"/>
</dbReference>
<keyword evidence="2" id="KW-0804">Transcription</keyword>
<dbReference type="PANTHER" id="PTHR31636">
    <property type="entry name" value="OSJNBA0084A10.13 PROTEIN-RELATED"/>
    <property type="match status" value="1"/>
</dbReference>
<name>A0ABT1FU77_9BACT</name>
<protein>
    <submittedName>
        <fullName evidence="3">GRAS family protein</fullName>
    </submittedName>
</protein>
<dbReference type="InterPro" id="IPR029063">
    <property type="entry name" value="SAM-dependent_MTases_sf"/>
</dbReference>
<dbReference type="PROSITE" id="PS50985">
    <property type="entry name" value="GRAS"/>
    <property type="match status" value="1"/>
</dbReference>
<dbReference type="RefSeq" id="WP_253529763.1">
    <property type="nucleotide sequence ID" value="NZ_JAMZEL010000007.1"/>
</dbReference>
<accession>A0ABT1FU77</accession>
<keyword evidence="1" id="KW-0805">Transcription regulation</keyword>
<dbReference type="EMBL" id="JAMZEL010000007">
    <property type="protein sequence ID" value="MCP1384328.1"/>
    <property type="molecule type" value="Genomic_DNA"/>
</dbReference>
<keyword evidence="4" id="KW-1185">Reference proteome</keyword>
<gene>
    <name evidence="3" type="ORF">NCI00_17930</name>
</gene>